<evidence type="ECO:0000256" key="7">
    <source>
        <dbReference type="SAM" id="Phobius"/>
    </source>
</evidence>
<evidence type="ECO:0000256" key="1">
    <source>
        <dbReference type="ARBA" id="ARBA00004651"/>
    </source>
</evidence>
<accession>A0ABY7BGG8</accession>
<evidence type="ECO:0000313" key="11">
    <source>
        <dbReference type="Proteomes" id="UP001164745"/>
    </source>
</evidence>
<dbReference type="InterPro" id="IPR025857">
    <property type="entry name" value="MacB_PCD"/>
</dbReference>
<keyword evidence="5 7" id="KW-0472">Membrane</keyword>
<dbReference type="InterPro" id="IPR050250">
    <property type="entry name" value="Macrolide_Exporter_MacB"/>
</dbReference>
<comment type="subcellular location">
    <subcellularLocation>
        <location evidence="1">Cell membrane</location>
        <topology evidence="1">Multi-pass membrane protein</topology>
    </subcellularLocation>
</comment>
<keyword evidence="3 7" id="KW-0812">Transmembrane</keyword>
<dbReference type="RefSeq" id="WP_045165430.1">
    <property type="nucleotide sequence ID" value="NZ_CP113864.1"/>
</dbReference>
<evidence type="ECO:0000256" key="3">
    <source>
        <dbReference type="ARBA" id="ARBA00022692"/>
    </source>
</evidence>
<keyword evidence="4 7" id="KW-1133">Transmembrane helix</keyword>
<feature type="domain" description="ABC3 transporter permease C-terminal" evidence="8">
    <location>
        <begin position="278"/>
        <end position="391"/>
    </location>
</feature>
<evidence type="ECO:0000259" key="9">
    <source>
        <dbReference type="Pfam" id="PF12704"/>
    </source>
</evidence>
<protein>
    <submittedName>
        <fullName evidence="10">FtsX-like permease family protein</fullName>
    </submittedName>
</protein>
<reference evidence="10" key="1">
    <citation type="submission" date="2022-12" db="EMBL/GenBank/DDBJ databases">
        <authorList>
            <person name="Bing R.G."/>
            <person name="Willard D.J."/>
            <person name="Manesh M.J.H."/>
            <person name="Laemthong T."/>
            <person name="Crosby J.R."/>
            <person name="Kelly R.M."/>
        </authorList>
    </citation>
    <scope>NUCLEOTIDE SEQUENCE</scope>
    <source>
        <strain evidence="10">DSM 8991</strain>
    </source>
</reference>
<sequence>MGYVKFFEAFKIAAKSLIHNRTRTFLSVLGVIIGICAIIVSVGLVQSVSISVSKQLEESGLDSLILALHYDIDIGEMSGYLNSKQNLIVGITPRKTYYTEVLSSDGKNYKCEVLLLKPSSYILENLKLVKGRFLSVLDEEKLNKVAIVFDDQAEKLFNSKNGVLFKKLFIGGEEFEVIGTVAKQKRMTDISIGSSYYDINIIVPYKVGESIFNLEKASQMFYIKSINSIYNPKIKELLEEYLQNKGLNKEDYAVIDGRELVQSITTISYLLSGLLGGVAAISLIVSGIGIMNIILVSVTERTKEIGIRKAVGAKSSDIRLQFLIESFLISTIGCLVGIVFGLGIVYGVIPDVLGVEAIISPIWIIISIGICYLIGLLAGWAPAERASRLNPIVALRYE</sequence>
<dbReference type="PANTHER" id="PTHR30572:SF4">
    <property type="entry name" value="ABC TRANSPORTER PERMEASE YTRF"/>
    <property type="match status" value="1"/>
</dbReference>
<keyword evidence="2" id="KW-1003">Cell membrane</keyword>
<feature type="transmembrane region" description="Helical" evidence="7">
    <location>
        <begin position="320"/>
        <end position="349"/>
    </location>
</feature>
<dbReference type="InterPro" id="IPR003838">
    <property type="entry name" value="ABC3_permease_C"/>
</dbReference>
<evidence type="ECO:0000256" key="2">
    <source>
        <dbReference type="ARBA" id="ARBA00022475"/>
    </source>
</evidence>
<dbReference type="PANTHER" id="PTHR30572">
    <property type="entry name" value="MEMBRANE COMPONENT OF TRANSPORTER-RELATED"/>
    <property type="match status" value="1"/>
</dbReference>
<dbReference type="EMBL" id="CP113864">
    <property type="protein sequence ID" value="WAM31932.1"/>
    <property type="molecule type" value="Genomic_DNA"/>
</dbReference>
<feature type="transmembrane region" description="Helical" evidence="7">
    <location>
        <begin position="25"/>
        <end position="45"/>
    </location>
</feature>
<evidence type="ECO:0000259" key="8">
    <source>
        <dbReference type="Pfam" id="PF02687"/>
    </source>
</evidence>
<keyword evidence="11" id="KW-1185">Reference proteome</keyword>
<evidence type="ECO:0000256" key="5">
    <source>
        <dbReference type="ARBA" id="ARBA00023136"/>
    </source>
</evidence>
<feature type="domain" description="MacB-like periplasmic core" evidence="9">
    <location>
        <begin position="24"/>
        <end position="212"/>
    </location>
</feature>
<dbReference type="Pfam" id="PF12704">
    <property type="entry name" value="MacB_PCD"/>
    <property type="match status" value="1"/>
</dbReference>
<organism evidence="10 11">
    <name type="scientific">Caldicellulosiruptor naganoensis</name>
    <dbReference type="NCBI Taxonomy" id="29324"/>
    <lineage>
        <taxon>Bacteria</taxon>
        <taxon>Bacillati</taxon>
        <taxon>Bacillota</taxon>
        <taxon>Bacillota incertae sedis</taxon>
        <taxon>Caldicellulosiruptorales</taxon>
        <taxon>Caldicellulosiruptoraceae</taxon>
        <taxon>Caldicellulosiruptor</taxon>
    </lineage>
</organism>
<proteinExistence type="inferred from homology"/>
<name>A0ABY7BGG8_9FIRM</name>
<dbReference type="Pfam" id="PF02687">
    <property type="entry name" value="FtsX"/>
    <property type="match status" value="1"/>
</dbReference>
<evidence type="ECO:0000313" key="10">
    <source>
        <dbReference type="EMBL" id="WAM31932.1"/>
    </source>
</evidence>
<comment type="similarity">
    <text evidence="6">Belongs to the ABC-4 integral membrane protein family.</text>
</comment>
<dbReference type="Proteomes" id="UP001164745">
    <property type="component" value="Chromosome"/>
</dbReference>
<evidence type="ECO:0000256" key="6">
    <source>
        <dbReference type="ARBA" id="ARBA00038076"/>
    </source>
</evidence>
<gene>
    <name evidence="10" type="ORF">OTJ99_000417</name>
</gene>
<feature type="transmembrane region" description="Helical" evidence="7">
    <location>
        <begin position="361"/>
        <end position="381"/>
    </location>
</feature>
<evidence type="ECO:0000256" key="4">
    <source>
        <dbReference type="ARBA" id="ARBA00022989"/>
    </source>
</evidence>
<feature type="transmembrane region" description="Helical" evidence="7">
    <location>
        <begin position="269"/>
        <end position="299"/>
    </location>
</feature>